<evidence type="ECO:0000256" key="3">
    <source>
        <dbReference type="ARBA" id="ARBA00023015"/>
    </source>
</evidence>
<dbReference type="Proteomes" id="UP000789342">
    <property type="component" value="Unassembled WGS sequence"/>
</dbReference>
<dbReference type="AlphaFoldDB" id="A0A9N9P261"/>
<evidence type="ECO:0000259" key="8">
    <source>
        <dbReference type="Pfam" id="PF04082"/>
    </source>
</evidence>
<keyword evidence="4" id="KW-0238">DNA-binding</keyword>
<gene>
    <name evidence="9" type="ORF">AMORRO_LOCUS17327</name>
</gene>
<dbReference type="InterPro" id="IPR007219">
    <property type="entry name" value="XnlR_reg_dom"/>
</dbReference>
<feature type="region of interest" description="Disordered" evidence="7">
    <location>
        <begin position="40"/>
        <end position="59"/>
    </location>
</feature>
<feature type="region of interest" description="Disordered" evidence="7">
    <location>
        <begin position="1"/>
        <end position="31"/>
    </location>
</feature>
<feature type="non-terminal residue" evidence="9">
    <location>
        <position position="1"/>
    </location>
</feature>
<keyword evidence="2" id="KW-0862">Zinc</keyword>
<evidence type="ECO:0000313" key="9">
    <source>
        <dbReference type="EMBL" id="CAG8781159.1"/>
    </source>
</evidence>
<dbReference type="InterPro" id="IPR051615">
    <property type="entry name" value="Transcr_Regulatory_Elem"/>
</dbReference>
<dbReference type="Pfam" id="PF04082">
    <property type="entry name" value="Fungal_trans"/>
    <property type="match status" value="1"/>
</dbReference>
<evidence type="ECO:0000256" key="5">
    <source>
        <dbReference type="ARBA" id="ARBA00023163"/>
    </source>
</evidence>
<reference evidence="9" key="1">
    <citation type="submission" date="2021-06" db="EMBL/GenBank/DDBJ databases">
        <authorList>
            <person name="Kallberg Y."/>
            <person name="Tangrot J."/>
            <person name="Rosling A."/>
        </authorList>
    </citation>
    <scope>NUCLEOTIDE SEQUENCE</scope>
    <source>
        <strain evidence="9">CL551</strain>
    </source>
</reference>
<dbReference type="PANTHER" id="PTHR31313">
    <property type="entry name" value="TY1 ENHANCER ACTIVATOR"/>
    <property type="match status" value="1"/>
</dbReference>
<accession>A0A9N9P261</accession>
<comment type="caution">
    <text evidence="9">The sequence shown here is derived from an EMBL/GenBank/DDBJ whole genome shotgun (WGS) entry which is preliminary data.</text>
</comment>
<dbReference type="OrthoDB" id="5121955at2759"/>
<dbReference type="GO" id="GO:0003677">
    <property type="term" value="F:DNA binding"/>
    <property type="evidence" value="ECO:0007669"/>
    <property type="project" value="UniProtKB-KW"/>
</dbReference>
<feature type="compositionally biased region" description="Polar residues" evidence="7">
    <location>
        <begin position="21"/>
        <end position="31"/>
    </location>
</feature>
<keyword evidence="10" id="KW-1185">Reference proteome</keyword>
<keyword evidence="5" id="KW-0804">Transcription</keyword>
<feature type="non-terminal residue" evidence="9">
    <location>
        <position position="229"/>
    </location>
</feature>
<evidence type="ECO:0000313" key="10">
    <source>
        <dbReference type="Proteomes" id="UP000789342"/>
    </source>
</evidence>
<sequence>ASESSRGLQKSPLPVPDAQPASKSLSSSDVQLASLENSPYISSSEEEFSSDSNGSQSDVNEYDQFTRDERGNMKYIGKSSGAYVFTKKIVSRHIIVCDDLNSSKRLADKRILSELPSRKLCDQMLDLYWKKYSFHPPLIDKQDFMEKYNNMDASYDHIILLYAILAVVSIFADDNADISSVSGINFYHRTYELLKEEFDYSTLSIIQALLLMAWHHKERLNSHTWIFTG</sequence>
<dbReference type="GO" id="GO:0008270">
    <property type="term" value="F:zinc ion binding"/>
    <property type="evidence" value="ECO:0007669"/>
    <property type="project" value="InterPro"/>
</dbReference>
<dbReference type="PANTHER" id="PTHR31313:SF81">
    <property type="entry name" value="TY1 ENHANCER ACTIVATOR"/>
    <property type="match status" value="1"/>
</dbReference>
<keyword evidence="1" id="KW-0479">Metal-binding</keyword>
<organism evidence="9 10">
    <name type="scientific">Acaulospora morrowiae</name>
    <dbReference type="NCBI Taxonomy" id="94023"/>
    <lineage>
        <taxon>Eukaryota</taxon>
        <taxon>Fungi</taxon>
        <taxon>Fungi incertae sedis</taxon>
        <taxon>Mucoromycota</taxon>
        <taxon>Glomeromycotina</taxon>
        <taxon>Glomeromycetes</taxon>
        <taxon>Diversisporales</taxon>
        <taxon>Acaulosporaceae</taxon>
        <taxon>Acaulospora</taxon>
    </lineage>
</organism>
<name>A0A9N9P261_9GLOM</name>
<evidence type="ECO:0000256" key="4">
    <source>
        <dbReference type="ARBA" id="ARBA00023125"/>
    </source>
</evidence>
<proteinExistence type="predicted"/>
<keyword evidence="6" id="KW-0539">Nucleus</keyword>
<protein>
    <submittedName>
        <fullName evidence="9">5707_t:CDS:1</fullName>
    </submittedName>
</protein>
<evidence type="ECO:0000256" key="2">
    <source>
        <dbReference type="ARBA" id="ARBA00022833"/>
    </source>
</evidence>
<dbReference type="EMBL" id="CAJVPV010052839">
    <property type="protein sequence ID" value="CAG8781159.1"/>
    <property type="molecule type" value="Genomic_DNA"/>
</dbReference>
<dbReference type="CDD" id="cd12148">
    <property type="entry name" value="fungal_TF_MHR"/>
    <property type="match status" value="1"/>
</dbReference>
<dbReference type="GO" id="GO:0006351">
    <property type="term" value="P:DNA-templated transcription"/>
    <property type="evidence" value="ECO:0007669"/>
    <property type="project" value="InterPro"/>
</dbReference>
<evidence type="ECO:0000256" key="6">
    <source>
        <dbReference type="ARBA" id="ARBA00023242"/>
    </source>
</evidence>
<evidence type="ECO:0000256" key="1">
    <source>
        <dbReference type="ARBA" id="ARBA00022723"/>
    </source>
</evidence>
<feature type="domain" description="Xylanolytic transcriptional activator regulatory" evidence="8">
    <location>
        <begin position="125"/>
        <end position="221"/>
    </location>
</feature>
<evidence type="ECO:0000256" key="7">
    <source>
        <dbReference type="SAM" id="MobiDB-lite"/>
    </source>
</evidence>
<keyword evidence="3" id="KW-0805">Transcription regulation</keyword>